<comment type="function">
    <text evidence="10">Catalyzes the phosphorylation of D-fructose 6-phosphate to fructose 1,6-bisphosphate by ATP, the first committing step of glycolysis.</text>
</comment>
<dbReference type="InterPro" id="IPR022953">
    <property type="entry name" value="ATP_PFK"/>
</dbReference>
<keyword evidence="12" id="KW-0812">Transmembrane</keyword>
<feature type="domain" description="Phosphofructokinase" evidence="13">
    <location>
        <begin position="1083"/>
        <end position="1343"/>
    </location>
</feature>
<dbReference type="InterPro" id="IPR035966">
    <property type="entry name" value="PKF_sf"/>
</dbReference>
<dbReference type="GO" id="GO:0006002">
    <property type="term" value="P:fructose 6-phosphate metabolic process"/>
    <property type="evidence" value="ECO:0007669"/>
    <property type="project" value="InterPro"/>
</dbReference>
<feature type="active site" description="Proton acceptor" evidence="10">
    <location>
        <position position="451"/>
    </location>
</feature>
<feature type="transmembrane region" description="Helical" evidence="12">
    <location>
        <begin position="14"/>
        <end position="33"/>
    </location>
</feature>
<proteinExistence type="inferred from homology"/>
<dbReference type="EMBL" id="AAGK01000002">
    <property type="protein sequence ID" value="EAN32860.1"/>
    <property type="molecule type" value="Genomic_DNA"/>
</dbReference>
<comment type="cofactor">
    <cofactor evidence="1 10">
        <name>Mg(2+)</name>
        <dbReference type="ChEBI" id="CHEBI:18420"/>
    </cofactor>
</comment>
<evidence type="ECO:0000256" key="10">
    <source>
        <dbReference type="HAMAP-Rule" id="MF_03185"/>
    </source>
</evidence>
<evidence type="ECO:0000256" key="8">
    <source>
        <dbReference type="ARBA" id="ARBA00023152"/>
    </source>
</evidence>
<feature type="domain" description="Phosphofructokinase" evidence="13">
    <location>
        <begin position="303"/>
        <end position="565"/>
    </location>
</feature>
<dbReference type="InterPro" id="IPR000023">
    <property type="entry name" value="Phosphofructokinase_dom"/>
</dbReference>
<dbReference type="KEGG" id="tpv:TP02_0577"/>
<dbReference type="PANTHER" id="PTHR43650">
    <property type="entry name" value="PYROPHOSPHATE--FRUCTOSE 6-PHOSPHATE 1-PHOSPHOTRANSFERASE"/>
    <property type="match status" value="1"/>
</dbReference>
<evidence type="ECO:0000256" key="2">
    <source>
        <dbReference type="ARBA" id="ARBA00003138"/>
    </source>
</evidence>
<feature type="binding site" evidence="10">
    <location>
        <begin position="675"/>
        <end position="678"/>
    </location>
    <ligand>
        <name>substrate</name>
    </ligand>
</feature>
<comment type="similarity">
    <text evidence="10">Belongs to the phosphofructokinase type A (PFKA) family. PPi-dependent PFK group II subfamily. Clade 'Long' sub-subfamily.</text>
</comment>
<feature type="transmembrane region" description="Helical" evidence="12">
    <location>
        <begin position="40"/>
        <end position="60"/>
    </location>
</feature>
<feature type="region of interest" description="Disordered" evidence="11">
    <location>
        <begin position="747"/>
        <end position="779"/>
    </location>
</feature>
<dbReference type="PRINTS" id="PR00476">
    <property type="entry name" value="PHFRCTKINASE"/>
</dbReference>
<comment type="catalytic activity">
    <reaction evidence="9">
        <text>beta-D-fructose 6-phosphate + diphosphate = beta-D-fructose 1,6-bisphosphate + phosphate + H(+)</text>
        <dbReference type="Rhea" id="RHEA:13613"/>
        <dbReference type="ChEBI" id="CHEBI:15378"/>
        <dbReference type="ChEBI" id="CHEBI:32966"/>
        <dbReference type="ChEBI" id="CHEBI:33019"/>
        <dbReference type="ChEBI" id="CHEBI:43474"/>
        <dbReference type="ChEBI" id="CHEBI:57634"/>
        <dbReference type="EC" id="2.7.1.90"/>
    </reaction>
</comment>
<name>Q4N4R3_THEPA</name>
<dbReference type="Gene3D" id="1.10.10.480">
    <property type="entry name" value="Phosphofructokinase, domain 3"/>
    <property type="match status" value="1"/>
</dbReference>
<dbReference type="EC" id="2.7.1.11" evidence="10"/>
<dbReference type="Pfam" id="PF00365">
    <property type="entry name" value="PFK"/>
    <property type="match status" value="2"/>
</dbReference>
<comment type="function">
    <text evidence="2">Catalyzes the phosphorylation of D-fructose 6-phosphate, the first committing step of glycolysis. Uses inorganic phosphate (PPi) as phosphoryl donor instead of ATP like common ATP-dependent phosphofructokinases (ATP-PFKs), which renders the reaction reversible, and can thus function both in glycolysis and gluconeogenesis. Consistently, PPi-PFK can replace the enzymes of both the forward (ATP-PFK) and reverse (fructose-bisphosphatase (FBPase)) reactions.</text>
</comment>
<evidence type="ECO:0000256" key="12">
    <source>
        <dbReference type="SAM" id="Phobius"/>
    </source>
</evidence>
<keyword evidence="15" id="KW-1185">Reference proteome</keyword>
<keyword evidence="8 10" id="KW-0324">Glycolysis</keyword>
<keyword evidence="10" id="KW-0067">ATP-binding</keyword>
<dbReference type="PANTHER" id="PTHR43650:SF1">
    <property type="entry name" value="PYROPHOSPHATE--FRUCTOSE 6-PHOSPHATE 1-PHOSPHOTRANSFERASE SUBUNIT BETA 2"/>
    <property type="match status" value="1"/>
</dbReference>
<protein>
    <recommendedName>
        <fullName evidence="10">Probable ATP-dependent 6-phosphofructokinase</fullName>
        <shortName evidence="10">ATP-PFK</shortName>
        <shortName evidence="10">Phosphofructokinase</shortName>
        <ecNumber evidence="10">2.7.1.11</ecNumber>
    </recommendedName>
    <alternativeName>
        <fullName evidence="10">Phosphohexokinase</fullName>
    </alternativeName>
</protein>
<keyword evidence="7 10" id="KW-0460">Magnesium</keyword>
<dbReference type="STRING" id="5875.Q4N4R3"/>
<organism evidence="14 15">
    <name type="scientific">Theileria parva</name>
    <name type="common">East coast fever infection agent</name>
    <dbReference type="NCBI Taxonomy" id="5875"/>
    <lineage>
        <taxon>Eukaryota</taxon>
        <taxon>Sar</taxon>
        <taxon>Alveolata</taxon>
        <taxon>Apicomplexa</taxon>
        <taxon>Aconoidasida</taxon>
        <taxon>Piroplasmida</taxon>
        <taxon>Theileriidae</taxon>
        <taxon>Theileria</taxon>
    </lineage>
</organism>
<feature type="site" description="Important for substrate specificity; cannot use PPi as phosphoryl donor" evidence="10">
    <location>
        <position position="406"/>
    </location>
</feature>
<evidence type="ECO:0000256" key="4">
    <source>
        <dbReference type="ARBA" id="ARBA00022679"/>
    </source>
</evidence>
<dbReference type="UniPathway" id="UPA00109">
    <property type="reaction ID" value="UER00182"/>
</dbReference>
<comment type="subunit">
    <text evidence="10">Tetramer of two alpha (regulatory) and two beta (catalytic) chains.</text>
</comment>
<feature type="binding site" evidence="10">
    <location>
        <begin position="496"/>
        <end position="498"/>
    </location>
    <ligand>
        <name>substrate</name>
    </ligand>
</feature>
<feature type="compositionally biased region" description="Low complexity" evidence="11">
    <location>
        <begin position="218"/>
        <end position="251"/>
    </location>
</feature>
<dbReference type="InterPro" id="IPR011183">
    <property type="entry name" value="PfpB_PPi_PFK"/>
</dbReference>
<evidence type="ECO:0000256" key="11">
    <source>
        <dbReference type="SAM" id="MobiDB-lite"/>
    </source>
</evidence>
<dbReference type="eggNOG" id="KOG2440">
    <property type="taxonomic scope" value="Eukaryota"/>
</dbReference>
<evidence type="ECO:0000259" key="13">
    <source>
        <dbReference type="Pfam" id="PF00365"/>
    </source>
</evidence>
<evidence type="ECO:0000313" key="15">
    <source>
        <dbReference type="Proteomes" id="UP000001949"/>
    </source>
</evidence>
<evidence type="ECO:0000313" key="14">
    <source>
        <dbReference type="EMBL" id="EAN32860.1"/>
    </source>
</evidence>
<comment type="caution">
    <text evidence="10">Lacks conserved residue(s) required for the propagation of feature annotation.</text>
</comment>
<feature type="binding site" evidence="10">
    <location>
        <begin position="404"/>
        <end position="407"/>
    </location>
    <ligand>
        <name>ATP</name>
        <dbReference type="ChEBI" id="CHEBI:30616"/>
    </ligand>
</feature>
<feature type="binding site" evidence="10">
    <location>
        <position position="405"/>
    </location>
    <ligand>
        <name>Mg(2+)</name>
        <dbReference type="ChEBI" id="CHEBI:18420"/>
        <note>catalytic</note>
    </ligand>
</feature>
<dbReference type="Proteomes" id="UP000001949">
    <property type="component" value="Unassembled WGS sequence"/>
</dbReference>
<dbReference type="FunCoup" id="Q4N4R3">
    <property type="interactions" value="17"/>
</dbReference>
<keyword evidence="10" id="KW-0547">Nucleotide-binding</keyword>
<keyword evidence="3 10" id="KW-0963">Cytoplasm</keyword>
<comment type="catalytic activity">
    <reaction evidence="10">
        <text>beta-D-fructose 6-phosphate + ATP = beta-D-fructose 1,6-bisphosphate + ADP + H(+)</text>
        <dbReference type="Rhea" id="RHEA:16109"/>
        <dbReference type="ChEBI" id="CHEBI:15378"/>
        <dbReference type="ChEBI" id="CHEBI:30616"/>
        <dbReference type="ChEBI" id="CHEBI:32966"/>
        <dbReference type="ChEBI" id="CHEBI:57634"/>
        <dbReference type="ChEBI" id="CHEBI:456216"/>
        <dbReference type="EC" id="2.7.1.11"/>
    </reaction>
</comment>
<feature type="binding site" evidence="10">
    <location>
        <position position="557"/>
    </location>
    <ligand>
        <name>substrate</name>
    </ligand>
</feature>
<evidence type="ECO:0000256" key="7">
    <source>
        <dbReference type="ARBA" id="ARBA00022842"/>
    </source>
</evidence>
<feature type="binding site" evidence="10">
    <location>
        <begin position="375"/>
        <end position="376"/>
    </location>
    <ligand>
        <name>ATP</name>
        <dbReference type="ChEBI" id="CHEBI:30616"/>
    </ligand>
</feature>
<dbReference type="SUPFAM" id="SSF53784">
    <property type="entry name" value="Phosphofructokinase"/>
    <property type="match status" value="3"/>
</dbReference>
<gene>
    <name evidence="14" type="ordered locus">TP02_0577</name>
</gene>
<comment type="caution">
    <text evidence="14">The sequence shown here is derived from an EMBL/GenBank/DDBJ whole genome shotgun (WGS) entry which is preliminary data.</text>
</comment>
<feature type="region of interest" description="Disordered" evidence="11">
    <location>
        <begin position="218"/>
        <end position="286"/>
    </location>
</feature>
<dbReference type="GO" id="GO:0005524">
    <property type="term" value="F:ATP binding"/>
    <property type="evidence" value="ECO:0007669"/>
    <property type="project" value="UniProtKB-KW"/>
</dbReference>
<dbReference type="GO" id="GO:0009749">
    <property type="term" value="P:response to glucose"/>
    <property type="evidence" value="ECO:0007669"/>
    <property type="project" value="TreeGrafter"/>
</dbReference>
<keyword evidence="12" id="KW-1133">Transmembrane helix</keyword>
<dbReference type="HAMAP" id="MF_01980">
    <property type="entry name" value="Phosphofructokinase_II_Long"/>
    <property type="match status" value="1"/>
</dbReference>
<dbReference type="NCBIfam" id="NF005482">
    <property type="entry name" value="PRK07085.1"/>
    <property type="match status" value="1"/>
</dbReference>
<evidence type="ECO:0000256" key="6">
    <source>
        <dbReference type="ARBA" id="ARBA00022777"/>
    </source>
</evidence>
<evidence type="ECO:0000256" key="3">
    <source>
        <dbReference type="ARBA" id="ARBA00022490"/>
    </source>
</evidence>
<sequence length="1692" mass="189681">MYNDKRESRTFQPLSYPLNSFIFTLILALYFTLNYPYFSCILPLITLILALYFTLNYPYFSCSFSKSFMLYTPDDAYLLSGREGSRSIDPENASNYSFEKKPSRDKQFFTSFDKKTLTFDPKTKFKKALNATDPLKRVNSMYSAKSVYEELQMARRVKLPSVLQSIHHVLTEFDDSGEDLSMLPQVSKFLPHICNHKLVKIEPQLLYTQSHSLKSNYSIKSNHSNKSNNLIKSNNSITKSSHSSLTDLSSSPVPPNFTPLKSQLEKSDKPSATLEKPSATFEKPSATATRVDRVGRVYSGPLRIGLILSGGPAPGGHNVIAGVFDYLKHRNPESQLIGFMGGLDGLKYKRYQIITEDQMDQYRNLGGFNMLMSGRGMISTKQEFEMVLKTVTELELDGLIIVGGDGSNSNAANIANYLAQHYETLDKSKHSSEPVEKEKRCVVVGVPKTVDGDIRSYNIELTFGFDTAARTYSELIGNLCTDAASTQFNYHFVRIMGRSASHLALECALQTHPNMLLISEEVSQKNISLQQIVDDIVDLMQKRYEMGKTFGVILIPEGLVEFIPDFKVLVEELNNIVLHRTDSVDNVNSVENVEGEDRSVRMFDVGRLNRSKETWNFLPVNIQEQLLSDIESSGSILVAKIATESLLSMLVEARIHSRKLDHLLQIIIMTHYFGYEGRCAIPSEFDSSYCYSLGYTASVLVAQKKNGYMAAIRDLKNDIEDWIPLGIPFSHLTTLVELTHTGNVVSSANTNTTNSNTANSNTTNSNNGNAVNKGNSVNSGVDNCVDPHRRYRCSIKKTLLDLDGELFKTFEKVRDIWKFEDLYRSPGPIQLTTSSHLSNSDLSLYLNTYEHDRNNENGNSNSFASDNTNGLTNGFTNGYSNGFTSGYSNGFGNRFTNRSTNRFGSGYGERFGERFGSGYGSGFGERFGSGFGSGFGERDDVSSCSGATSNDYVDEEEINERRCFTLLIPTMKELVGDYPFNGDYVGLRRKDKSFMSELELRRLEVIPDIPIVCSDVKSRLVPFKQHVEFDQYIKNQIMLYYPYQHKLNHFNQYELVPNTIPTGMGRREIGSVSSESLKSGSLRVGVVPVGKQAPGVLNVFWGIFTRVSKMGGKCLAFHGIKGLLQNSYIELKESDFECFRNQGGLELVLRSKRSFLWKQDRLESAYKTCTALDLDGLVFLGDEMSMTQASFVTEYFMSRSSKTCVIGVPVAGGNSLGGDLIEACVGFDTNTRIYASLVGNVLTDAISMPKYWHFVKILGRFPSVDVLECALQTHPNVVIIAEEYRNSDKSLFDIVDEIANAIVKRSKLGKNFGTVLIPDHLVLHLPSTKNMLQEIGTALTKANQKNQRKHAIQQLMSYNVYSTNPVNTNNTPNVTSKSVSTTVNTANVTVKDVNVTARDETAKDETLKVNTADVSAKDVVVGPSTDTEEEYVKMITPWSLALFSSFPEYIRKEILNMDFSDLGLENLEIEVMLARMVKEELSIRKKKGEYNGNYAAVTHYFGYQGRCAIPSEFDCSLAYSYGHLAAICVESKLSGFCCSIRAVCGAVKDWKLFATPFTCMMKIAPDSFKLLINPKSEMPIIPPNNVSLNGKPFKKLKSARKKWLVEDLFNNPGPIQFNSFVGTQNIMLIIEHSQYYHMITSVERFTEIIKNICKFGVSEEYLHHAFIQLWGLIKITQDKNQLISLSQDFKLL</sequence>
<keyword evidence="5 10" id="KW-0479">Metal-binding</keyword>
<keyword evidence="6 10" id="KW-0418">Kinase</keyword>
<dbReference type="GO" id="GO:0005829">
    <property type="term" value="C:cytosol"/>
    <property type="evidence" value="ECO:0007669"/>
    <property type="project" value="TreeGrafter"/>
</dbReference>
<accession>Q4N4R3</accession>
<feature type="binding site" evidence="10">
    <location>
        <position position="311"/>
    </location>
    <ligand>
        <name>ATP</name>
        <dbReference type="ChEBI" id="CHEBI:30616"/>
    </ligand>
</feature>
<dbReference type="GO" id="GO:0003872">
    <property type="term" value="F:6-phosphofructokinase activity"/>
    <property type="evidence" value="ECO:0007669"/>
    <property type="project" value="UniProtKB-UniRule"/>
</dbReference>
<evidence type="ECO:0000256" key="5">
    <source>
        <dbReference type="ARBA" id="ARBA00022723"/>
    </source>
</evidence>
<dbReference type="Gene3D" id="3.40.50.460">
    <property type="entry name" value="Phosphofructokinase domain"/>
    <property type="match status" value="3"/>
</dbReference>
<dbReference type="GO" id="GO:0047334">
    <property type="term" value="F:diphosphate-fructose-6-phosphate 1-phosphotransferase activity"/>
    <property type="evidence" value="ECO:0007669"/>
    <property type="project" value="UniProtKB-EC"/>
</dbReference>
<dbReference type="OMA" id="FMAHYLG"/>
<comment type="pathway">
    <text evidence="10">Carbohydrate degradation; glycolysis; D-glyceraldehyde 3-phosphate and glycerone phosphate from D-glucose: step 3/4.</text>
</comment>
<keyword evidence="12" id="KW-0472">Membrane</keyword>
<comment type="subcellular location">
    <subcellularLocation>
        <location evidence="10">Cytoplasm</location>
    </subcellularLocation>
</comment>
<reference evidence="14 15" key="1">
    <citation type="journal article" date="2005" name="Science">
        <title>Genome sequence of Theileria parva, a bovine pathogen that transforms lymphocytes.</title>
        <authorList>
            <person name="Gardner M.J."/>
            <person name="Bishop R."/>
            <person name="Shah T."/>
            <person name="de Villiers E.P."/>
            <person name="Carlton J.M."/>
            <person name="Hall N."/>
            <person name="Ren Q."/>
            <person name="Paulsen I.T."/>
            <person name="Pain A."/>
            <person name="Berriman M."/>
            <person name="Wilson R.J.M."/>
            <person name="Sato S."/>
            <person name="Ralph S.A."/>
            <person name="Mann D.J."/>
            <person name="Xiong Z."/>
            <person name="Shallom S.J."/>
            <person name="Weidman J."/>
            <person name="Jiang L."/>
            <person name="Lynn J."/>
            <person name="Weaver B."/>
            <person name="Shoaibi A."/>
            <person name="Domingo A.R."/>
            <person name="Wasawo D."/>
            <person name="Crabtree J."/>
            <person name="Wortman J.R."/>
            <person name="Haas B."/>
            <person name="Angiuoli S.V."/>
            <person name="Creasy T.H."/>
            <person name="Lu C."/>
            <person name="Suh B."/>
            <person name="Silva J.C."/>
            <person name="Utterback T.R."/>
            <person name="Feldblyum T.V."/>
            <person name="Pertea M."/>
            <person name="Allen J."/>
            <person name="Nierman W.C."/>
            <person name="Taracha E.L.N."/>
            <person name="Salzberg S.L."/>
            <person name="White O.R."/>
            <person name="Fitzhugh H.A."/>
            <person name="Morzaria S."/>
            <person name="Venter J.C."/>
            <person name="Fraser C.M."/>
            <person name="Nene V."/>
        </authorList>
    </citation>
    <scope>NUCLEOTIDE SEQUENCE [LARGE SCALE GENOMIC DNA]</scope>
    <source>
        <strain evidence="14 15">Muguga</strain>
    </source>
</reference>
<dbReference type="InParanoid" id="Q4N4R3"/>
<evidence type="ECO:0000256" key="9">
    <source>
        <dbReference type="ARBA" id="ARBA00048072"/>
    </source>
</evidence>
<dbReference type="Gene3D" id="3.40.50.450">
    <property type="match status" value="3"/>
</dbReference>
<dbReference type="VEuPathDB" id="PiroplasmaDB:TpMuguga_02g00577"/>
<evidence type="ECO:0000256" key="1">
    <source>
        <dbReference type="ARBA" id="ARBA00001946"/>
    </source>
</evidence>
<dbReference type="GO" id="GO:0046872">
    <property type="term" value="F:metal ion binding"/>
    <property type="evidence" value="ECO:0007669"/>
    <property type="project" value="UniProtKB-KW"/>
</dbReference>
<keyword evidence="4 10" id="KW-0808">Transferase</keyword>
<feature type="binding site" evidence="10">
    <location>
        <begin position="449"/>
        <end position="451"/>
    </location>
    <ligand>
        <name>substrate</name>
    </ligand>
</feature>